<organism evidence="1 2">
    <name type="scientific">Pontibacter aquaedesilientis</name>
    <dbReference type="NCBI Taxonomy" id="2766980"/>
    <lineage>
        <taxon>Bacteria</taxon>
        <taxon>Pseudomonadati</taxon>
        <taxon>Bacteroidota</taxon>
        <taxon>Cytophagia</taxon>
        <taxon>Cytophagales</taxon>
        <taxon>Hymenobacteraceae</taxon>
        <taxon>Pontibacter</taxon>
    </lineage>
</organism>
<sequence>MKQELRNAFGRVFLTIEVMPTDRWVYVNWMGYLTPDNIRTGAEAYIKVLQEQGYTCVLNNTRLIVGSWDHSMDWVIQDWAPRAAKSGLKRLAMISTPETFGEASASRFYTDLTAFQTQLFDDKSKAEQWLRQYSLVNH</sequence>
<protein>
    <submittedName>
        <fullName evidence="1">STAS/SEC14 domain-containing protein</fullName>
    </submittedName>
</protein>
<evidence type="ECO:0000313" key="1">
    <source>
        <dbReference type="EMBL" id="MBD1395785.1"/>
    </source>
</evidence>
<gene>
    <name evidence="1" type="ORF">H9Q13_01290</name>
</gene>
<dbReference type="SUPFAM" id="SSF52091">
    <property type="entry name" value="SpoIIaa-like"/>
    <property type="match status" value="1"/>
</dbReference>
<dbReference type="Proteomes" id="UP000625551">
    <property type="component" value="Unassembled WGS sequence"/>
</dbReference>
<reference evidence="1 2" key="1">
    <citation type="submission" date="2020-09" db="EMBL/GenBank/DDBJ databases">
        <title>Genome sequencing and assembly of Pontibacter sp.</title>
        <authorList>
            <person name="Chhetri G."/>
        </authorList>
    </citation>
    <scope>NUCLEOTIDE SEQUENCE [LARGE SCALE GENOMIC DNA]</scope>
    <source>
        <strain evidence="1 2">JH31</strain>
    </source>
</reference>
<accession>A0ABR7XBU3</accession>
<proteinExistence type="predicted"/>
<dbReference type="RefSeq" id="WP_191181947.1">
    <property type="nucleotide sequence ID" value="NZ_JACXAJ010000001.1"/>
</dbReference>
<keyword evidence="2" id="KW-1185">Reference proteome</keyword>
<dbReference type="InterPro" id="IPR036513">
    <property type="entry name" value="STAS_dom_sf"/>
</dbReference>
<comment type="caution">
    <text evidence="1">The sequence shown here is derived from an EMBL/GenBank/DDBJ whole genome shotgun (WGS) entry which is preliminary data.</text>
</comment>
<evidence type="ECO:0000313" key="2">
    <source>
        <dbReference type="Proteomes" id="UP000625551"/>
    </source>
</evidence>
<name>A0ABR7XBU3_9BACT</name>
<dbReference type="EMBL" id="JACXAJ010000001">
    <property type="protein sequence ID" value="MBD1395785.1"/>
    <property type="molecule type" value="Genomic_DNA"/>
</dbReference>